<dbReference type="GO" id="GO:0070273">
    <property type="term" value="F:phosphatidylinositol-4-phosphate binding"/>
    <property type="evidence" value="ECO:0007669"/>
    <property type="project" value="InterPro"/>
</dbReference>
<evidence type="ECO:0000256" key="2">
    <source>
        <dbReference type="ARBA" id="ARBA00023034"/>
    </source>
</evidence>
<sequence>MDAPLVDDVTLLLLNPESGRPLTDATRLTAVLPGAVLMDLALRERLESDPSRWGGAKLRVRDASPTGDAVLDDALQRLEGRTTHTRTAVQRLGGRRLARAVRDRMVARGVLRHEPGGFLRFARDHPDPAARKALVAQVASALDAADPAQVPPRAAALVSLLHSVSAVPRVVPDLGWSRRQATDRAKAVVDAMAQGEWAGAAVSDAVRAAQAAVVSAVVASTVVTTSS</sequence>
<evidence type="ECO:0000256" key="4">
    <source>
        <dbReference type="ARBA" id="ARBA00023136"/>
    </source>
</evidence>
<dbReference type="Proteomes" id="UP000533269">
    <property type="component" value="Unassembled WGS sequence"/>
</dbReference>
<keyword evidence="3" id="KW-0446">Lipid-binding</keyword>
<evidence type="ECO:0008006" key="7">
    <source>
        <dbReference type="Google" id="ProtNLM"/>
    </source>
</evidence>
<dbReference type="GO" id="GO:0012505">
    <property type="term" value="C:endomembrane system"/>
    <property type="evidence" value="ECO:0007669"/>
    <property type="project" value="UniProtKB-ARBA"/>
</dbReference>
<protein>
    <recommendedName>
        <fullName evidence="7">Golgi phosphoprotein 3</fullName>
    </recommendedName>
</protein>
<reference evidence="5 6" key="1">
    <citation type="submission" date="2020-08" db="EMBL/GenBank/DDBJ databases">
        <title>The Agave Microbiome: Exploring the role of microbial communities in plant adaptations to desert environments.</title>
        <authorList>
            <person name="Partida-Martinez L.P."/>
        </authorList>
    </citation>
    <scope>NUCLEOTIDE SEQUENCE [LARGE SCALE GENOMIC DNA]</scope>
    <source>
        <strain evidence="5 6">AS2.23</strain>
    </source>
</reference>
<gene>
    <name evidence="5" type="ORF">FHR75_001724</name>
</gene>
<organism evidence="5 6">
    <name type="scientific">Kineococcus radiotolerans</name>
    <dbReference type="NCBI Taxonomy" id="131568"/>
    <lineage>
        <taxon>Bacteria</taxon>
        <taxon>Bacillati</taxon>
        <taxon>Actinomycetota</taxon>
        <taxon>Actinomycetes</taxon>
        <taxon>Kineosporiales</taxon>
        <taxon>Kineosporiaceae</taxon>
        <taxon>Kineococcus</taxon>
    </lineage>
</organism>
<proteinExistence type="predicted"/>
<dbReference type="Pfam" id="PF05719">
    <property type="entry name" value="GPP34"/>
    <property type="match status" value="1"/>
</dbReference>
<evidence type="ECO:0000256" key="3">
    <source>
        <dbReference type="ARBA" id="ARBA00023121"/>
    </source>
</evidence>
<dbReference type="InterPro" id="IPR008628">
    <property type="entry name" value="GPP34-like"/>
</dbReference>
<name>A0A7W4TL61_KINRA</name>
<dbReference type="GO" id="GO:0005737">
    <property type="term" value="C:cytoplasm"/>
    <property type="evidence" value="ECO:0007669"/>
    <property type="project" value="UniProtKB-ARBA"/>
</dbReference>
<keyword evidence="2" id="KW-0333">Golgi apparatus</keyword>
<comment type="subcellular location">
    <subcellularLocation>
        <location evidence="1">Golgi apparatus membrane</location>
        <topology evidence="1">Peripheral membrane protein</topology>
        <orientation evidence="1">Cytoplasmic side</orientation>
    </subcellularLocation>
</comment>
<keyword evidence="4" id="KW-0472">Membrane</keyword>
<evidence type="ECO:0000313" key="5">
    <source>
        <dbReference type="EMBL" id="MBB2900936.1"/>
    </source>
</evidence>
<accession>A0A7W4TL61</accession>
<comment type="caution">
    <text evidence="5">The sequence shown here is derived from an EMBL/GenBank/DDBJ whole genome shotgun (WGS) entry which is preliminary data.</text>
</comment>
<dbReference type="Gene3D" id="1.10.3630.10">
    <property type="entry name" value="yeast vps74-n-term truncation variant domain like"/>
    <property type="match status" value="1"/>
</dbReference>
<evidence type="ECO:0000256" key="1">
    <source>
        <dbReference type="ARBA" id="ARBA00004255"/>
    </source>
</evidence>
<dbReference type="InterPro" id="IPR038261">
    <property type="entry name" value="GPP34-like_sf"/>
</dbReference>
<dbReference type="AlphaFoldDB" id="A0A7W4TL61"/>
<dbReference type="EMBL" id="JACHVY010000001">
    <property type="protein sequence ID" value="MBB2900936.1"/>
    <property type="molecule type" value="Genomic_DNA"/>
</dbReference>
<dbReference type="RefSeq" id="WP_183390978.1">
    <property type="nucleotide sequence ID" value="NZ_JACHVY010000001.1"/>
</dbReference>
<reference evidence="5 6" key="2">
    <citation type="submission" date="2020-08" db="EMBL/GenBank/DDBJ databases">
        <authorList>
            <person name="Partida-Martinez L."/>
            <person name="Huntemann M."/>
            <person name="Clum A."/>
            <person name="Wang J."/>
            <person name="Palaniappan K."/>
            <person name="Ritter S."/>
            <person name="Chen I.-M."/>
            <person name="Stamatis D."/>
            <person name="Reddy T."/>
            <person name="O'Malley R."/>
            <person name="Daum C."/>
            <person name="Shapiro N."/>
            <person name="Ivanova N."/>
            <person name="Kyrpides N."/>
            <person name="Woyke T."/>
        </authorList>
    </citation>
    <scope>NUCLEOTIDE SEQUENCE [LARGE SCALE GENOMIC DNA]</scope>
    <source>
        <strain evidence="5 6">AS2.23</strain>
    </source>
</reference>
<evidence type="ECO:0000313" key="6">
    <source>
        <dbReference type="Proteomes" id="UP000533269"/>
    </source>
</evidence>